<accession>A0A9P5NCR9</accession>
<evidence type="ECO:0000313" key="1">
    <source>
        <dbReference type="EMBL" id="KAF8875968.1"/>
    </source>
</evidence>
<proteinExistence type="predicted"/>
<organism evidence="1 2">
    <name type="scientific">Gymnopilus junonius</name>
    <name type="common">Spectacular rustgill mushroom</name>
    <name type="synonym">Gymnopilus spectabilis subsp. junonius</name>
    <dbReference type="NCBI Taxonomy" id="109634"/>
    <lineage>
        <taxon>Eukaryota</taxon>
        <taxon>Fungi</taxon>
        <taxon>Dikarya</taxon>
        <taxon>Basidiomycota</taxon>
        <taxon>Agaricomycotina</taxon>
        <taxon>Agaricomycetes</taxon>
        <taxon>Agaricomycetidae</taxon>
        <taxon>Agaricales</taxon>
        <taxon>Agaricineae</taxon>
        <taxon>Hymenogastraceae</taxon>
        <taxon>Gymnopilus</taxon>
    </lineage>
</organism>
<sequence length="172" mass="19448">PKVYGYYHNYLGKLYAHSPHLRKNFSKSIFPCCAINCSPKAWTHCHCDSMNCPFGMCAITALGQFDPSKGGHLVLPDLKLIVEFPVSSIILIPSATLIHANIPIQSHEAQASFMQYAASSLFHYVDDGFMMEKALKEKNHEEYLRVCSLKKTRWERGLNLLSKISELVDLKT</sequence>
<dbReference type="AlphaFoldDB" id="A0A9P5NCR9"/>
<evidence type="ECO:0000313" key="2">
    <source>
        <dbReference type="Proteomes" id="UP000724874"/>
    </source>
</evidence>
<keyword evidence="2" id="KW-1185">Reference proteome</keyword>
<gene>
    <name evidence="1" type="ORF">CPB84DRAFT_1689416</name>
</gene>
<name>A0A9P5NCR9_GYMJU</name>
<dbReference type="EMBL" id="JADNYJ010000189">
    <property type="protein sequence ID" value="KAF8875968.1"/>
    <property type="molecule type" value="Genomic_DNA"/>
</dbReference>
<dbReference type="OrthoDB" id="3253621at2759"/>
<dbReference type="Gene3D" id="3.60.130.30">
    <property type="match status" value="1"/>
</dbReference>
<dbReference type="Proteomes" id="UP000724874">
    <property type="component" value="Unassembled WGS sequence"/>
</dbReference>
<feature type="non-terminal residue" evidence="1">
    <location>
        <position position="1"/>
    </location>
</feature>
<protein>
    <submittedName>
        <fullName evidence="1">Uncharacterized protein</fullName>
    </submittedName>
</protein>
<comment type="caution">
    <text evidence="1">The sequence shown here is derived from an EMBL/GenBank/DDBJ whole genome shotgun (WGS) entry which is preliminary data.</text>
</comment>
<reference evidence="1" key="1">
    <citation type="submission" date="2020-11" db="EMBL/GenBank/DDBJ databases">
        <authorList>
            <consortium name="DOE Joint Genome Institute"/>
            <person name="Ahrendt S."/>
            <person name="Riley R."/>
            <person name="Andreopoulos W."/>
            <person name="LaButti K."/>
            <person name="Pangilinan J."/>
            <person name="Ruiz-duenas F.J."/>
            <person name="Barrasa J.M."/>
            <person name="Sanchez-Garcia M."/>
            <person name="Camarero S."/>
            <person name="Miyauchi S."/>
            <person name="Serrano A."/>
            <person name="Linde D."/>
            <person name="Babiker R."/>
            <person name="Drula E."/>
            <person name="Ayuso-Fernandez I."/>
            <person name="Pacheco R."/>
            <person name="Padilla G."/>
            <person name="Ferreira P."/>
            <person name="Barriuso J."/>
            <person name="Kellner H."/>
            <person name="Castanera R."/>
            <person name="Alfaro M."/>
            <person name="Ramirez L."/>
            <person name="Pisabarro A.G."/>
            <person name="Kuo A."/>
            <person name="Tritt A."/>
            <person name="Lipzen A."/>
            <person name="He G."/>
            <person name="Yan M."/>
            <person name="Ng V."/>
            <person name="Cullen D."/>
            <person name="Martin F."/>
            <person name="Rosso M.-N."/>
            <person name="Henrissat B."/>
            <person name="Hibbett D."/>
            <person name="Martinez A.T."/>
            <person name="Grigoriev I.V."/>
        </authorList>
    </citation>
    <scope>NUCLEOTIDE SEQUENCE</scope>
    <source>
        <strain evidence="1">AH 44721</strain>
    </source>
</reference>